<comment type="caution">
    <text evidence="2">The sequence shown here is derived from an EMBL/GenBank/DDBJ whole genome shotgun (WGS) entry which is preliminary data.</text>
</comment>
<reference evidence="3" key="1">
    <citation type="submission" date="2019-07" db="EMBL/GenBank/DDBJ databases">
        <title>De Novo Assembly of kiwifruit Actinidia rufa.</title>
        <authorList>
            <person name="Sugita-Konishi S."/>
            <person name="Sato K."/>
            <person name="Mori E."/>
            <person name="Abe Y."/>
            <person name="Kisaki G."/>
            <person name="Hamano K."/>
            <person name="Suezawa K."/>
            <person name="Otani M."/>
            <person name="Fukuda T."/>
            <person name="Manabe T."/>
            <person name="Gomi K."/>
            <person name="Tabuchi M."/>
            <person name="Akimitsu K."/>
            <person name="Kataoka I."/>
        </authorList>
    </citation>
    <scope>NUCLEOTIDE SEQUENCE [LARGE SCALE GENOMIC DNA]</scope>
    <source>
        <strain evidence="3">cv. Fuchu</strain>
    </source>
</reference>
<feature type="transmembrane region" description="Helical" evidence="1">
    <location>
        <begin position="12"/>
        <end position="32"/>
    </location>
</feature>
<keyword evidence="3" id="KW-1185">Reference proteome</keyword>
<protein>
    <submittedName>
        <fullName evidence="2">Uncharacterized protein</fullName>
    </submittedName>
</protein>
<dbReference type="Proteomes" id="UP000585474">
    <property type="component" value="Unassembled WGS sequence"/>
</dbReference>
<feature type="transmembrane region" description="Helical" evidence="1">
    <location>
        <begin position="71"/>
        <end position="88"/>
    </location>
</feature>
<keyword evidence="1" id="KW-0812">Transmembrane</keyword>
<name>A0A7J0DI89_9ERIC</name>
<evidence type="ECO:0000256" key="1">
    <source>
        <dbReference type="SAM" id="Phobius"/>
    </source>
</evidence>
<gene>
    <name evidence="2" type="ORF">Acr_00g0035750</name>
</gene>
<evidence type="ECO:0000313" key="3">
    <source>
        <dbReference type="Proteomes" id="UP000585474"/>
    </source>
</evidence>
<evidence type="ECO:0000313" key="2">
    <source>
        <dbReference type="EMBL" id="GFS34751.1"/>
    </source>
</evidence>
<dbReference type="EMBL" id="BJWL01000216">
    <property type="protein sequence ID" value="GFS34751.1"/>
    <property type="molecule type" value="Genomic_DNA"/>
</dbReference>
<sequence length="90" mass="9710">MCCADGDCRPLGFLLGLPFAFLSLLLTIVGIVDVDMYMPLFSVLDDHSGTGSGADQSPDSRHGVVHFSDPLLGLILVLCFFFVSFIDLEV</sequence>
<proteinExistence type="predicted"/>
<organism evidence="2 3">
    <name type="scientific">Actinidia rufa</name>
    <dbReference type="NCBI Taxonomy" id="165716"/>
    <lineage>
        <taxon>Eukaryota</taxon>
        <taxon>Viridiplantae</taxon>
        <taxon>Streptophyta</taxon>
        <taxon>Embryophyta</taxon>
        <taxon>Tracheophyta</taxon>
        <taxon>Spermatophyta</taxon>
        <taxon>Magnoliopsida</taxon>
        <taxon>eudicotyledons</taxon>
        <taxon>Gunneridae</taxon>
        <taxon>Pentapetalae</taxon>
        <taxon>asterids</taxon>
        <taxon>Ericales</taxon>
        <taxon>Actinidiaceae</taxon>
        <taxon>Actinidia</taxon>
    </lineage>
</organism>
<keyword evidence="1" id="KW-1133">Transmembrane helix</keyword>
<accession>A0A7J0DI89</accession>
<keyword evidence="1" id="KW-0472">Membrane</keyword>
<dbReference type="AlphaFoldDB" id="A0A7J0DI89"/>